<dbReference type="AlphaFoldDB" id="A0A2K5MP74"/>
<dbReference type="InterPro" id="IPR028236">
    <property type="entry name" value="CPLANE1"/>
</dbReference>
<proteinExistence type="predicted"/>
<organism evidence="2 3">
    <name type="scientific">Cercocebus atys</name>
    <name type="common">Sooty mangabey</name>
    <name type="synonym">Cercocebus torquatus atys</name>
    <dbReference type="NCBI Taxonomy" id="9531"/>
    <lineage>
        <taxon>Eukaryota</taxon>
        <taxon>Metazoa</taxon>
        <taxon>Chordata</taxon>
        <taxon>Craniata</taxon>
        <taxon>Vertebrata</taxon>
        <taxon>Euteleostomi</taxon>
        <taxon>Mammalia</taxon>
        <taxon>Eutheria</taxon>
        <taxon>Euarchontoglires</taxon>
        <taxon>Primates</taxon>
        <taxon>Haplorrhini</taxon>
        <taxon>Catarrhini</taxon>
        <taxon>Cercopithecidae</taxon>
        <taxon>Cercopithecinae</taxon>
        <taxon>Cercocebus</taxon>
    </lineage>
</organism>
<gene>
    <name evidence="2" type="primary">CPLANE1</name>
</gene>
<name>A0A2K5MP74_CERAT</name>
<evidence type="ECO:0000256" key="1">
    <source>
        <dbReference type="SAM" id="MobiDB-lite"/>
    </source>
</evidence>
<dbReference type="PANTHER" id="PTHR14492">
    <property type="entry name" value="JBTS17"/>
    <property type="match status" value="1"/>
</dbReference>
<dbReference type="Ensembl" id="ENSCATT00000051152.1">
    <property type="protein sequence ID" value="ENSCATP00000026910.1"/>
    <property type="gene ID" value="ENSCATG00000036842.1"/>
</dbReference>
<dbReference type="GeneTree" id="ENSGT00800000124150"/>
<dbReference type="Proteomes" id="UP000233060">
    <property type="component" value="Unassembled WGS sequence"/>
</dbReference>
<evidence type="ECO:0000313" key="3">
    <source>
        <dbReference type="Proteomes" id="UP000233060"/>
    </source>
</evidence>
<sequence length="440" mass="49281">MFPSTSRASITVPSTPIQPIAEERKYSRLSLLHPHLSPENMCKKTQLIPLENLIAFKQSQQKLTHNLFEQGDAGHLQLLKVKIEPPEVRQGKDSKKRQRRRAEKQLQEKKSEKLRRKPNVTFRPENSIINNDNSEIIKKPKEQEEHCGSHSLDDFDIPFEMLQDDNTSAGLHFMASVKKKAIGSQDASTNTVPEHEPLNAPQLLVPDVYLNLKLSTEMSEKPLSPLTPHTVANLVGHTYINVIDIEADDLQELPVREEPSNDNVIKPQSDHPAVPSSAELHYMAASVTNAVPPHNFKSQESASSSMDLFSKPAEVAAACLDGKSLRAGITEVKEPSVTSPTPSDIQQNEDLPKPEFRFKGQSTKSDSVEDYLLWKRLQGVSAACPAPSFAAHRLEHLTAKLQKIDKQLLAIQNIAENIEQDFPKPEMLDLHCDKVDCLYF</sequence>
<dbReference type="PANTHER" id="PTHR14492:SF4">
    <property type="entry name" value="CILIOGENESIS AND PLANAR POLARITY EFFECTOR 1"/>
    <property type="match status" value="1"/>
</dbReference>
<feature type="compositionally biased region" description="Polar residues" evidence="1">
    <location>
        <begin position="336"/>
        <end position="349"/>
    </location>
</feature>
<accession>A0A2K5MP74</accession>
<evidence type="ECO:0000313" key="2">
    <source>
        <dbReference type="Ensembl" id="ENSCATP00000026910.1"/>
    </source>
</evidence>
<reference evidence="2" key="2">
    <citation type="submission" date="2025-09" db="UniProtKB">
        <authorList>
            <consortium name="Ensembl"/>
        </authorList>
    </citation>
    <scope>IDENTIFICATION</scope>
</reference>
<dbReference type="GO" id="GO:0060271">
    <property type="term" value="P:cilium assembly"/>
    <property type="evidence" value="ECO:0007669"/>
    <property type="project" value="TreeGrafter"/>
</dbReference>
<dbReference type="GO" id="GO:0035869">
    <property type="term" value="C:ciliary transition zone"/>
    <property type="evidence" value="ECO:0007669"/>
    <property type="project" value="TreeGrafter"/>
</dbReference>
<protein>
    <submittedName>
        <fullName evidence="2">Ciliosis and planar polarity effector complex subunit 1</fullName>
    </submittedName>
</protein>
<reference evidence="2" key="1">
    <citation type="submission" date="2025-08" db="UniProtKB">
        <authorList>
            <consortium name="Ensembl"/>
        </authorList>
    </citation>
    <scope>IDENTIFICATION</scope>
</reference>
<keyword evidence="3" id="KW-1185">Reference proteome</keyword>
<feature type="region of interest" description="Disordered" evidence="1">
    <location>
        <begin position="333"/>
        <end position="361"/>
    </location>
</feature>
<dbReference type="Bgee" id="ENSCATG00000036842">
    <property type="expression patterns" value="Expressed in cerebellum and 12 other cell types or tissues"/>
</dbReference>
<feature type="region of interest" description="Disordered" evidence="1">
    <location>
        <begin position="85"/>
        <end position="127"/>
    </location>
</feature>